<keyword evidence="1" id="KW-1133">Transmembrane helix</keyword>
<dbReference type="RefSeq" id="WP_262165314.1">
    <property type="nucleotide sequence ID" value="NZ_CP104964.1"/>
</dbReference>
<evidence type="ECO:0000313" key="2">
    <source>
        <dbReference type="EMBL" id="UXN67825.1"/>
    </source>
</evidence>
<feature type="transmembrane region" description="Helical" evidence="1">
    <location>
        <begin position="110"/>
        <end position="132"/>
    </location>
</feature>
<keyword evidence="1" id="KW-0472">Membrane</keyword>
<organism evidence="2 3">
    <name type="scientific">Devosia neptuniae</name>
    <dbReference type="NCBI Taxonomy" id="191302"/>
    <lineage>
        <taxon>Bacteria</taxon>
        <taxon>Pseudomonadati</taxon>
        <taxon>Pseudomonadota</taxon>
        <taxon>Alphaproteobacteria</taxon>
        <taxon>Hyphomicrobiales</taxon>
        <taxon>Devosiaceae</taxon>
        <taxon>Devosia</taxon>
    </lineage>
</organism>
<reference evidence="2 3" key="1">
    <citation type="submission" date="2022-09" db="EMBL/GenBank/DDBJ databases">
        <title>Interaction between co-microsymbionts with complementary sets of symbiotic genes in legume-rhizobium systems.</title>
        <authorList>
            <person name="Safronova V."/>
            <person name="Sazanova A."/>
            <person name="Afonin A."/>
            <person name="Chirak E."/>
        </authorList>
    </citation>
    <scope>NUCLEOTIDE SEQUENCE [LARGE SCALE GENOMIC DNA]</scope>
    <source>
        <strain evidence="2 3">A18/4-1</strain>
        <plasmid evidence="2 3">p_unnamed1</plasmid>
    </source>
</reference>
<dbReference type="Proteomes" id="UP001061862">
    <property type="component" value="Plasmid p_unnamed1"/>
</dbReference>
<keyword evidence="2" id="KW-0614">Plasmid</keyword>
<geneLocation type="plasmid" evidence="2 3">
    <name>p_unnamed1</name>
</geneLocation>
<proteinExistence type="predicted"/>
<dbReference type="EMBL" id="CP104964">
    <property type="protein sequence ID" value="UXN67825.1"/>
    <property type="molecule type" value="Genomic_DNA"/>
</dbReference>
<evidence type="ECO:0000313" key="3">
    <source>
        <dbReference type="Proteomes" id="UP001061862"/>
    </source>
</evidence>
<sequence length="133" mass="14441">MTQNSRDIYKSSNGDRWTLVRIDGRVVVRHRANEPSGGATSDAELLDFLKAGALARKSRAWFASSARLSMVMRPKRLRCCPVPAMPVELPPTKSRAATISRPAIGYGRSIAFASGFMLVLGILLLVGGWVVIA</sequence>
<keyword evidence="3" id="KW-1185">Reference proteome</keyword>
<keyword evidence="1" id="KW-0812">Transmembrane</keyword>
<name>A0ABY6C6T3_9HYPH</name>
<evidence type="ECO:0000256" key="1">
    <source>
        <dbReference type="SAM" id="Phobius"/>
    </source>
</evidence>
<protein>
    <submittedName>
        <fullName evidence="2">Uncharacterized protein</fullName>
    </submittedName>
</protein>
<accession>A0ABY6C6T3</accession>
<gene>
    <name evidence="2" type="ORF">N8A98_01825</name>
</gene>